<protein>
    <submittedName>
        <fullName evidence="4">TetR/AcrR family transcriptional regulator</fullName>
    </submittedName>
</protein>
<gene>
    <name evidence="4" type="ORF">DWV06_03790</name>
</gene>
<reference evidence="4 5" key="1">
    <citation type="submission" date="2018-07" db="EMBL/GenBank/DDBJ databases">
        <title>Anaerosacharophilus polymeroproducens gen. nov. sp. nov., an anaerobic bacterium isolated from salt field.</title>
        <authorList>
            <person name="Kim W."/>
            <person name="Yang S.-H."/>
            <person name="Oh J."/>
            <person name="Lee J.-H."/>
            <person name="Kwon K.K."/>
        </authorList>
    </citation>
    <scope>NUCLEOTIDE SEQUENCE [LARGE SCALE GENOMIC DNA]</scope>
    <source>
        <strain evidence="4 5">MCWD5</strain>
    </source>
</reference>
<dbReference type="PANTHER" id="PTHR43479:SF11">
    <property type="entry name" value="ACREF_ENVCD OPERON REPRESSOR-RELATED"/>
    <property type="match status" value="1"/>
</dbReference>
<evidence type="ECO:0000256" key="2">
    <source>
        <dbReference type="PROSITE-ProRule" id="PRU00335"/>
    </source>
</evidence>
<evidence type="ECO:0000259" key="3">
    <source>
        <dbReference type="PROSITE" id="PS50977"/>
    </source>
</evidence>
<dbReference type="Proteomes" id="UP000255036">
    <property type="component" value="Unassembled WGS sequence"/>
</dbReference>
<accession>A0A371AYD0</accession>
<feature type="domain" description="HTH tetR-type" evidence="3">
    <location>
        <begin position="10"/>
        <end position="70"/>
    </location>
</feature>
<dbReference type="AlphaFoldDB" id="A0A371AYD0"/>
<dbReference type="InterPro" id="IPR050624">
    <property type="entry name" value="HTH-type_Tx_Regulator"/>
</dbReference>
<dbReference type="InterPro" id="IPR009057">
    <property type="entry name" value="Homeodomain-like_sf"/>
</dbReference>
<evidence type="ECO:0000313" key="5">
    <source>
        <dbReference type="Proteomes" id="UP000255036"/>
    </source>
</evidence>
<dbReference type="PANTHER" id="PTHR43479">
    <property type="entry name" value="ACREF/ENVCD OPERON REPRESSOR-RELATED"/>
    <property type="match status" value="1"/>
</dbReference>
<dbReference type="SUPFAM" id="SSF48498">
    <property type="entry name" value="Tetracyclin repressor-like, C-terminal domain"/>
    <property type="match status" value="1"/>
</dbReference>
<evidence type="ECO:0000313" key="4">
    <source>
        <dbReference type="EMBL" id="RDU24598.1"/>
    </source>
</evidence>
<dbReference type="PRINTS" id="PR00455">
    <property type="entry name" value="HTHTETR"/>
</dbReference>
<dbReference type="Gene3D" id="1.10.357.10">
    <property type="entry name" value="Tetracycline Repressor, domain 2"/>
    <property type="match status" value="1"/>
</dbReference>
<dbReference type="InterPro" id="IPR001647">
    <property type="entry name" value="HTH_TetR"/>
</dbReference>
<dbReference type="PROSITE" id="PS50977">
    <property type="entry name" value="HTH_TETR_2"/>
    <property type="match status" value="1"/>
</dbReference>
<proteinExistence type="predicted"/>
<keyword evidence="1 2" id="KW-0238">DNA-binding</keyword>
<name>A0A371AYD0_9FIRM</name>
<comment type="caution">
    <text evidence="4">The sequence shown here is derived from an EMBL/GenBank/DDBJ whole genome shotgun (WGS) entry which is preliminary data.</text>
</comment>
<dbReference type="EMBL" id="QRCT01000012">
    <property type="protein sequence ID" value="RDU24598.1"/>
    <property type="molecule type" value="Genomic_DNA"/>
</dbReference>
<feature type="DNA-binding region" description="H-T-H motif" evidence="2">
    <location>
        <begin position="33"/>
        <end position="52"/>
    </location>
</feature>
<dbReference type="InterPro" id="IPR036271">
    <property type="entry name" value="Tet_transcr_reg_TetR-rel_C_sf"/>
</dbReference>
<sequence length="205" mass="23997">MEVSMNSKTFDRKDQLIAAALDEFIDKNYEKASLNTIIKNANLSKGVFYYHFKNKESLYIAVLEDATNKKWKYIKERTSNQDYSSLNIFDQFLYQTEISIEFANEHPKYHQLGGMLLKEKGTPIYTTALKHIGGSGIDILEKMIKEAYDKGDINNDYPIDFTIQLLTHLFSEFDNIFTFQDDDDLQKKKDVLKHYYSFMRHGLNP</sequence>
<organism evidence="4 5">
    <name type="scientific">Anaerosacchariphilus polymeriproducens</name>
    <dbReference type="NCBI Taxonomy" id="1812858"/>
    <lineage>
        <taxon>Bacteria</taxon>
        <taxon>Bacillati</taxon>
        <taxon>Bacillota</taxon>
        <taxon>Clostridia</taxon>
        <taxon>Lachnospirales</taxon>
        <taxon>Lachnospiraceae</taxon>
        <taxon>Anaerosacchariphilus</taxon>
    </lineage>
</organism>
<keyword evidence="5" id="KW-1185">Reference proteome</keyword>
<dbReference type="GO" id="GO:0003677">
    <property type="term" value="F:DNA binding"/>
    <property type="evidence" value="ECO:0007669"/>
    <property type="project" value="UniProtKB-UniRule"/>
</dbReference>
<dbReference type="SUPFAM" id="SSF46689">
    <property type="entry name" value="Homeodomain-like"/>
    <property type="match status" value="1"/>
</dbReference>
<evidence type="ECO:0000256" key="1">
    <source>
        <dbReference type="ARBA" id="ARBA00023125"/>
    </source>
</evidence>
<dbReference type="Pfam" id="PF00440">
    <property type="entry name" value="TetR_N"/>
    <property type="match status" value="1"/>
</dbReference>